<keyword evidence="1" id="KW-0596">Phosphopantetheine</keyword>
<proteinExistence type="predicted"/>
<dbReference type="InterPro" id="IPR020845">
    <property type="entry name" value="AMP-binding_CS"/>
</dbReference>
<name>A0A136J5R1_9PEZI</name>
<dbReference type="Pfam" id="PF23562">
    <property type="entry name" value="AMP-binding_C_3"/>
    <property type="match status" value="1"/>
</dbReference>
<accession>A0A136J5R1</accession>
<evidence type="ECO:0000313" key="4">
    <source>
        <dbReference type="EMBL" id="KXJ92530.1"/>
    </source>
</evidence>
<dbReference type="PANTHER" id="PTHR43439:SF2">
    <property type="entry name" value="ENZYME, PUTATIVE (JCVI)-RELATED"/>
    <property type="match status" value="1"/>
</dbReference>
<dbReference type="PANTHER" id="PTHR43439">
    <property type="entry name" value="PHENYLACETATE-COENZYME A LIGASE"/>
    <property type="match status" value="1"/>
</dbReference>
<dbReference type="InParanoid" id="A0A136J5R1"/>
<dbReference type="InterPro" id="IPR000873">
    <property type="entry name" value="AMP-dep_synth/lig_dom"/>
</dbReference>
<dbReference type="Gene3D" id="3.40.50.12780">
    <property type="entry name" value="N-terminal domain of ligase-like"/>
    <property type="match status" value="1"/>
</dbReference>
<dbReference type="Pfam" id="PF00501">
    <property type="entry name" value="AMP-binding"/>
    <property type="match status" value="1"/>
</dbReference>
<keyword evidence="2" id="KW-0597">Phosphoprotein</keyword>
<dbReference type="PROSITE" id="PS00455">
    <property type="entry name" value="AMP_BINDING"/>
    <property type="match status" value="1"/>
</dbReference>
<reference evidence="5" key="1">
    <citation type="submission" date="2016-02" db="EMBL/GenBank/DDBJ databases">
        <title>Draft genome sequence of Microdochium bolleyi, a fungal endophyte of beachgrass.</title>
        <authorList>
            <consortium name="DOE Joint Genome Institute"/>
            <person name="David A.S."/>
            <person name="May G."/>
            <person name="Haridas S."/>
            <person name="Lim J."/>
            <person name="Wang M."/>
            <person name="Labutti K."/>
            <person name="Lipzen A."/>
            <person name="Barry K."/>
            <person name="Grigoriev I.V."/>
        </authorList>
    </citation>
    <scope>NUCLEOTIDE SEQUENCE [LARGE SCALE GENOMIC DNA]</scope>
    <source>
        <strain evidence="5">J235TASD1</strain>
    </source>
</reference>
<dbReference type="Proteomes" id="UP000070501">
    <property type="component" value="Unassembled WGS sequence"/>
</dbReference>
<dbReference type="InterPro" id="IPR042099">
    <property type="entry name" value="ANL_N_sf"/>
</dbReference>
<sequence length="524" mass="57781">MSASAERGKRLLPRLIDDLAETNPSRVIYSIALDEDISRGFRDVTAREFADAVNKTAWWLCQKAGPSRSLSTITYIGPRNKEGAAACIEATHCQLWAHPQGQPPSPLMAQLRATHQLQVIEVPTCDDLLNAAGTKHYPYTKTFEEAAGDAFCVLHSSGSTGLPKTIPITHGLIATQDAMRLLQPVEGQDDLTSWAALFTENARIYSPNMMVHATAVIINLLCPYFFGVHCILGPAGIEPSMALFESLADHANIDIWFALPQYINALAQAPTTLAKVARSRFIATAGGPMSPESGAVVNKQIRVFNMTGTSEGFMSSDLLVAREDFLYFAWHPKSGYDLREVEPGIYEHWIVRDPGLALYQGIFYTFPNAQEVNLKDLYTKHPTKPDHWLYYGRNDDIIALADGIKIAPSDIQATVADHPAVKDCLMVGVGKPAPALLVELCVATPRDPAAVKMLIESIQVQVCKADSTSLYKGYLYGDCVILADPDRPFARTDKLTVKRRETLALYKEDIERFYRDREPVGAVL</sequence>
<dbReference type="AlphaFoldDB" id="A0A136J5R1"/>
<keyword evidence="5" id="KW-1185">Reference proteome</keyword>
<protein>
    <recommendedName>
        <fullName evidence="3">AMP-dependent synthetase/ligase domain-containing protein</fullName>
    </recommendedName>
</protein>
<dbReference type="EMBL" id="KQ964248">
    <property type="protein sequence ID" value="KXJ92530.1"/>
    <property type="molecule type" value="Genomic_DNA"/>
</dbReference>
<evidence type="ECO:0000313" key="5">
    <source>
        <dbReference type="Proteomes" id="UP000070501"/>
    </source>
</evidence>
<organism evidence="4 5">
    <name type="scientific">Microdochium bolleyi</name>
    <dbReference type="NCBI Taxonomy" id="196109"/>
    <lineage>
        <taxon>Eukaryota</taxon>
        <taxon>Fungi</taxon>
        <taxon>Dikarya</taxon>
        <taxon>Ascomycota</taxon>
        <taxon>Pezizomycotina</taxon>
        <taxon>Sordariomycetes</taxon>
        <taxon>Xylariomycetidae</taxon>
        <taxon>Xylariales</taxon>
        <taxon>Microdochiaceae</taxon>
        <taxon>Microdochium</taxon>
    </lineage>
</organism>
<dbReference type="InterPro" id="IPR051414">
    <property type="entry name" value="Adenylate-forming_Reductase"/>
</dbReference>
<gene>
    <name evidence="4" type="ORF">Micbo1qcDRAFT_222286</name>
</gene>
<evidence type="ECO:0000259" key="3">
    <source>
        <dbReference type="Pfam" id="PF00501"/>
    </source>
</evidence>
<evidence type="ECO:0000256" key="1">
    <source>
        <dbReference type="ARBA" id="ARBA00022450"/>
    </source>
</evidence>
<evidence type="ECO:0000256" key="2">
    <source>
        <dbReference type="ARBA" id="ARBA00022553"/>
    </source>
</evidence>
<dbReference type="SUPFAM" id="SSF56801">
    <property type="entry name" value="Acetyl-CoA synthetase-like"/>
    <property type="match status" value="1"/>
</dbReference>
<dbReference type="OrthoDB" id="429813at2759"/>
<feature type="domain" description="AMP-dependent synthetase/ligase" evidence="3">
    <location>
        <begin position="129"/>
        <end position="312"/>
    </location>
</feature>